<protein>
    <submittedName>
        <fullName evidence="2">Uncharacterized protein</fullName>
    </submittedName>
</protein>
<comment type="caution">
    <text evidence="2">The sequence shown here is derived from an EMBL/GenBank/DDBJ whole genome shotgun (WGS) entry which is preliminary data.</text>
</comment>
<feature type="compositionally biased region" description="Polar residues" evidence="1">
    <location>
        <begin position="764"/>
        <end position="783"/>
    </location>
</feature>
<keyword evidence="3" id="KW-1185">Reference proteome</keyword>
<feature type="region of interest" description="Disordered" evidence="1">
    <location>
        <begin position="764"/>
        <end position="805"/>
    </location>
</feature>
<evidence type="ECO:0000313" key="3">
    <source>
        <dbReference type="Proteomes" id="UP001175227"/>
    </source>
</evidence>
<proteinExistence type="predicted"/>
<name>A0AA39PMT3_9AGAR</name>
<evidence type="ECO:0000256" key="1">
    <source>
        <dbReference type="SAM" id="MobiDB-lite"/>
    </source>
</evidence>
<dbReference type="AlphaFoldDB" id="A0AA39PMT3"/>
<sequence>MANTVDLSLFDDYPYISDFDQASRFLKALRSSMKLEDVPPSFLSESCIQRLLRENPVYYTTLARCHADNQIAELEDTPLLCPYPSELTWKGSRYLAAVQSYMARLHHGSDALSNPATPLFWAPNTLNFKDGYSFKYADHIHSLEIPRLVNAKEPVLLLHDFGTFPSNALLGQRIAHIYQGKTNSFLVNGSASGKTRLLLEGLHENWGFYFTAAIDSSTLGSRDISRTLLNFDTESVFNTMLPPKDDPAFESCLDVNTRFTYRQFSGILLARLVVFKRFLEGASGNPDDGMRHRWLLAQLQPFFLQSSAKRSKRDPFDELQDIMQEWVVPIEFFDEAIRETLDSIFLLLPRAPGTPLFVVIDEGNVLADGGEFSFSDAFGDGRPILSELLTIWEHHLQAYDVTLIVAGTEIPRKHFNSDQWSNYQWCSDTGDFGVPEIQRQYVSKFLPPSMMSTPAGEELQLRLWKWFRGRHRLTASVISQLLSTDFQSPHRLLDFLIWLATGYEPRDGEVYSHAEEYREFVRCYLPMAMPDPQYYPSVKATVHDALIHCLVTLDHRLIFGIDRIDAVSRGVGRFIDPNMEQIVIDEPLCLVTCARWFADKKTSLTDISSYLSGDRKYQRPLSTTCFVALCLAHVFSQPRALADVFSFPGALPEWVNQTANLVDFTSTDLGEKEIGQLHYTPGTSRRLASVAETPADTLTWLKDKHRTVFCIHSANSASPTLLFSLRLMDGSLVWLFLHVNLDGNAEELQDTLNALRPEHLFNKLTNKGTSAPESPTTGRNSPSPLEAPSAAKSESSDPLKESEVSDDIRQLLESLPNRSRSAGACSVLRVVASLDADTKLDRLDLDDDHPIAELNTRFVQSITEKFSAKNILEDVVANVTYIAGYTGVKRKSIDDGPTLKRQRSASLFNNNVQEVDV</sequence>
<reference evidence="2" key="1">
    <citation type="submission" date="2023-06" db="EMBL/GenBank/DDBJ databases">
        <authorList>
            <consortium name="Lawrence Berkeley National Laboratory"/>
            <person name="Ahrendt S."/>
            <person name="Sahu N."/>
            <person name="Indic B."/>
            <person name="Wong-Bajracharya J."/>
            <person name="Merenyi Z."/>
            <person name="Ke H.-M."/>
            <person name="Monk M."/>
            <person name="Kocsube S."/>
            <person name="Drula E."/>
            <person name="Lipzen A."/>
            <person name="Balint B."/>
            <person name="Henrissat B."/>
            <person name="Andreopoulos B."/>
            <person name="Martin F.M."/>
            <person name="Harder C.B."/>
            <person name="Rigling D."/>
            <person name="Ford K.L."/>
            <person name="Foster G.D."/>
            <person name="Pangilinan J."/>
            <person name="Papanicolaou A."/>
            <person name="Barry K."/>
            <person name="LaButti K."/>
            <person name="Viragh M."/>
            <person name="Koriabine M."/>
            <person name="Yan M."/>
            <person name="Riley R."/>
            <person name="Champramary S."/>
            <person name="Plett K.L."/>
            <person name="Tsai I.J."/>
            <person name="Slot J."/>
            <person name="Sipos G."/>
            <person name="Plett J."/>
            <person name="Nagy L.G."/>
            <person name="Grigoriev I.V."/>
        </authorList>
    </citation>
    <scope>NUCLEOTIDE SEQUENCE</scope>
    <source>
        <strain evidence="2">ICMP 16352</strain>
    </source>
</reference>
<dbReference type="EMBL" id="JAUEPR010000003">
    <property type="protein sequence ID" value="KAK0487218.1"/>
    <property type="molecule type" value="Genomic_DNA"/>
</dbReference>
<organism evidence="2 3">
    <name type="scientific">Armillaria novae-zelandiae</name>
    <dbReference type="NCBI Taxonomy" id="153914"/>
    <lineage>
        <taxon>Eukaryota</taxon>
        <taxon>Fungi</taxon>
        <taxon>Dikarya</taxon>
        <taxon>Basidiomycota</taxon>
        <taxon>Agaricomycotina</taxon>
        <taxon>Agaricomycetes</taxon>
        <taxon>Agaricomycetidae</taxon>
        <taxon>Agaricales</taxon>
        <taxon>Marasmiineae</taxon>
        <taxon>Physalacriaceae</taxon>
        <taxon>Armillaria</taxon>
    </lineage>
</organism>
<dbReference type="Proteomes" id="UP001175227">
    <property type="component" value="Unassembled WGS sequence"/>
</dbReference>
<gene>
    <name evidence="2" type="ORF">IW261DRAFT_1603329</name>
</gene>
<feature type="compositionally biased region" description="Basic and acidic residues" evidence="1">
    <location>
        <begin position="794"/>
        <end position="805"/>
    </location>
</feature>
<accession>A0AA39PMT3</accession>
<evidence type="ECO:0000313" key="2">
    <source>
        <dbReference type="EMBL" id="KAK0487218.1"/>
    </source>
</evidence>